<comment type="similarity">
    <text evidence="1">Belongs to the polysaccharide synthase family.</text>
</comment>
<proteinExistence type="inferred from homology"/>
<organism evidence="4 5">
    <name type="scientific">Thermus antranikianii</name>
    <dbReference type="NCBI Taxonomy" id="88190"/>
    <lineage>
        <taxon>Bacteria</taxon>
        <taxon>Thermotogati</taxon>
        <taxon>Deinococcota</taxon>
        <taxon>Deinococci</taxon>
        <taxon>Thermales</taxon>
        <taxon>Thermaceae</taxon>
        <taxon>Thermus</taxon>
    </lineage>
</organism>
<dbReference type="InterPro" id="IPR036291">
    <property type="entry name" value="NAD(P)-bd_dom_sf"/>
</dbReference>
<protein>
    <submittedName>
        <fullName evidence="4">SDR family NAD(P)-dependent oxidoreductase</fullName>
    </submittedName>
</protein>
<feature type="transmembrane region" description="Helical" evidence="2">
    <location>
        <begin position="70"/>
        <end position="95"/>
    </location>
</feature>
<dbReference type="EMBL" id="CP046617">
    <property type="protein sequence ID" value="WCM40457.1"/>
    <property type="molecule type" value="Genomic_DNA"/>
</dbReference>
<reference evidence="4 5" key="1">
    <citation type="submission" date="2019-12" db="EMBL/GenBank/DDBJ databases">
        <authorList>
            <person name="An T."/>
        </authorList>
    </citation>
    <scope>NUCLEOTIDE SEQUENCE [LARGE SCALE GENOMIC DNA]</scope>
    <source>
        <strain evidence="4 5">JCM 19900</strain>
    </source>
</reference>
<dbReference type="SUPFAM" id="SSF51735">
    <property type="entry name" value="NAD(P)-binding Rossmann-fold domains"/>
    <property type="match status" value="2"/>
</dbReference>
<evidence type="ECO:0000313" key="4">
    <source>
        <dbReference type="EMBL" id="WCM40457.1"/>
    </source>
</evidence>
<dbReference type="InterPro" id="IPR051203">
    <property type="entry name" value="Polysaccharide_Synthase-Rel"/>
</dbReference>
<evidence type="ECO:0000256" key="1">
    <source>
        <dbReference type="ARBA" id="ARBA00007430"/>
    </source>
</evidence>
<evidence type="ECO:0000313" key="5">
    <source>
        <dbReference type="Proteomes" id="UP001317488"/>
    </source>
</evidence>
<feature type="transmembrane region" description="Helical" evidence="2">
    <location>
        <begin position="39"/>
        <end position="58"/>
    </location>
</feature>
<dbReference type="Gene3D" id="3.40.50.720">
    <property type="entry name" value="NAD(P)-binding Rossmann-like Domain"/>
    <property type="match status" value="2"/>
</dbReference>
<sequence>MRGAIKFLLDLALWTLAAPLAMALRLEGLPSPYWEATWVYTLLGIPVKALFIALFGLHRQAWSRVGVRDLVRLGTAVGLGGAVLLAFAVVLRAYLPMPRSVPLIAMVLAFLLLGGVRLGVRLYWEGKRGKGVQGTRVLVVGAGEAGSMVVREMLRHPEAGLYPVGFLDDDPNKRGQTIAGVRVLGGLDDLPRVARALEVEEVLVAIPSAPGSVVRKVVDLARAVGVRYRILPGIYEILSGRVGISQIREVRLEDLLRREPVRLNLEEIAGYLEGRVVLVTGAGGSIGSELVRQVARFHPEQVVLLGRGENSLFLIEKELEASYPELKYKVAVADVRDRDRLRRVFQLYRPQVVFHAAAHKHVPLMETNPDEAIFNNVRGTQNVVELCLEFGVERLVNISTDKAVNPTSVMGASKRVAEQVVAWGASRAALGQVFVSVRFGNVLGSRGSVVPVFLEQIKRGGPVTVTHPEMRRYFMTIPEAAQLVLQAGGMGENGDVYILDMGEPVRILDLAKDLIRLAGLEPYRDIDIIFTGVRPGEKLFEELLTAEEGAEASCHEKIWVAKKSPLPSEFPHLLEELYRVARLGDDLVLRQVLKRLIPTYQPEGVPATDGSDRV</sequence>
<accession>A0ABY7RRZ1</accession>
<dbReference type="InterPro" id="IPR003869">
    <property type="entry name" value="Polysac_CapD-like"/>
</dbReference>
<keyword evidence="5" id="KW-1185">Reference proteome</keyword>
<dbReference type="Pfam" id="PF13727">
    <property type="entry name" value="CoA_binding_3"/>
    <property type="match status" value="1"/>
</dbReference>
<keyword evidence="2" id="KW-0812">Transmembrane</keyword>
<feature type="domain" description="Polysaccharide biosynthesis protein CapD-like" evidence="3">
    <location>
        <begin position="277"/>
        <end position="562"/>
    </location>
</feature>
<dbReference type="PANTHER" id="PTHR43318:SF1">
    <property type="entry name" value="POLYSACCHARIDE BIOSYNTHESIS PROTEIN EPSC-RELATED"/>
    <property type="match status" value="1"/>
</dbReference>
<name>A0ABY7RRZ1_9DEIN</name>
<gene>
    <name evidence="4" type="ORF">GO600_10435</name>
</gene>
<dbReference type="Proteomes" id="UP001317488">
    <property type="component" value="Chromosome"/>
</dbReference>
<dbReference type="Pfam" id="PF02719">
    <property type="entry name" value="Polysacc_synt_2"/>
    <property type="match status" value="1"/>
</dbReference>
<dbReference type="PANTHER" id="PTHR43318">
    <property type="entry name" value="UDP-N-ACETYLGLUCOSAMINE 4,6-DEHYDRATASE"/>
    <property type="match status" value="1"/>
</dbReference>
<feature type="transmembrane region" description="Helical" evidence="2">
    <location>
        <begin position="101"/>
        <end position="120"/>
    </location>
</feature>
<dbReference type="CDD" id="cd05237">
    <property type="entry name" value="UDP_invert_4-6DH_SDR_e"/>
    <property type="match status" value="1"/>
</dbReference>
<dbReference type="RefSeq" id="WP_028494672.1">
    <property type="nucleotide sequence ID" value="NZ_CP046617.1"/>
</dbReference>
<keyword evidence="2" id="KW-1133">Transmembrane helix</keyword>
<keyword evidence="2" id="KW-0472">Membrane</keyword>
<evidence type="ECO:0000256" key="2">
    <source>
        <dbReference type="SAM" id="Phobius"/>
    </source>
</evidence>
<evidence type="ECO:0000259" key="3">
    <source>
        <dbReference type="Pfam" id="PF02719"/>
    </source>
</evidence>